<sequence length="195" mass="21688">MKVNEKKSLTYTKTSPVANITNSYAHTDKGKEVFNSTFPNENGHTCTDKTIPSDMKINKTLNVENIESKDVHKTSAGGVPIASDAHGSKKNISLSECTVHVSNVPKSTLLPNHDETALPGLPVSKRDNNDMEVIFNEISKDCSPQILDFLMSQKKALSNHPNGRRWNANIIRLYLTLWCRSPKCYADLRDSGFLI</sequence>
<proteinExistence type="predicted"/>
<dbReference type="EMBL" id="CACVKT020001687">
    <property type="protein sequence ID" value="CAC5370343.1"/>
    <property type="molecule type" value="Genomic_DNA"/>
</dbReference>
<organism evidence="1 2">
    <name type="scientific">Mytilus coruscus</name>
    <name type="common">Sea mussel</name>
    <dbReference type="NCBI Taxonomy" id="42192"/>
    <lineage>
        <taxon>Eukaryota</taxon>
        <taxon>Metazoa</taxon>
        <taxon>Spiralia</taxon>
        <taxon>Lophotrochozoa</taxon>
        <taxon>Mollusca</taxon>
        <taxon>Bivalvia</taxon>
        <taxon>Autobranchia</taxon>
        <taxon>Pteriomorphia</taxon>
        <taxon>Mytilida</taxon>
        <taxon>Mytiloidea</taxon>
        <taxon>Mytilidae</taxon>
        <taxon>Mytilinae</taxon>
        <taxon>Mytilus</taxon>
    </lineage>
</organism>
<name>A0A6J8ALT4_MYTCO</name>
<reference evidence="1 2" key="1">
    <citation type="submission" date="2020-06" db="EMBL/GenBank/DDBJ databases">
        <authorList>
            <person name="Li R."/>
            <person name="Bekaert M."/>
        </authorList>
    </citation>
    <scope>NUCLEOTIDE SEQUENCE [LARGE SCALE GENOMIC DNA]</scope>
    <source>
        <strain evidence="2">wild</strain>
    </source>
</reference>
<evidence type="ECO:0000313" key="1">
    <source>
        <dbReference type="EMBL" id="CAC5370343.1"/>
    </source>
</evidence>
<dbReference type="AlphaFoldDB" id="A0A6J8ALT4"/>
<protein>
    <submittedName>
        <fullName evidence="1">Uncharacterized protein</fullName>
    </submittedName>
</protein>
<dbReference type="OrthoDB" id="6141491at2759"/>
<dbReference type="Proteomes" id="UP000507470">
    <property type="component" value="Unassembled WGS sequence"/>
</dbReference>
<evidence type="ECO:0000313" key="2">
    <source>
        <dbReference type="Proteomes" id="UP000507470"/>
    </source>
</evidence>
<keyword evidence="2" id="KW-1185">Reference proteome</keyword>
<accession>A0A6J8ALT4</accession>
<gene>
    <name evidence="1" type="ORF">MCOR_9232</name>
</gene>